<feature type="compositionally biased region" description="Low complexity" evidence="2">
    <location>
        <begin position="204"/>
        <end position="217"/>
    </location>
</feature>
<dbReference type="GO" id="GO:0003700">
    <property type="term" value="F:DNA-binding transcription factor activity"/>
    <property type="evidence" value="ECO:0007669"/>
    <property type="project" value="InterPro"/>
</dbReference>
<feature type="compositionally biased region" description="Polar residues" evidence="2">
    <location>
        <begin position="73"/>
        <end position="86"/>
    </location>
</feature>
<dbReference type="GO" id="GO:0003677">
    <property type="term" value="F:DNA binding"/>
    <property type="evidence" value="ECO:0007669"/>
    <property type="project" value="InterPro"/>
</dbReference>
<dbReference type="InterPro" id="IPR050987">
    <property type="entry name" value="AtrR-like"/>
</dbReference>
<dbReference type="InterPro" id="IPR007219">
    <property type="entry name" value="XnlR_reg_dom"/>
</dbReference>
<evidence type="ECO:0000256" key="1">
    <source>
        <dbReference type="ARBA" id="ARBA00023242"/>
    </source>
</evidence>
<comment type="caution">
    <text evidence="4">The sequence shown here is derived from an EMBL/GenBank/DDBJ whole genome shotgun (WGS) entry which is preliminary data.</text>
</comment>
<dbReference type="GO" id="GO:0008270">
    <property type="term" value="F:zinc ion binding"/>
    <property type="evidence" value="ECO:0007669"/>
    <property type="project" value="InterPro"/>
</dbReference>
<keyword evidence="1" id="KW-0539">Nucleus</keyword>
<feature type="compositionally biased region" description="Low complexity" evidence="2">
    <location>
        <begin position="90"/>
        <end position="108"/>
    </location>
</feature>
<feature type="region of interest" description="Disordered" evidence="2">
    <location>
        <begin position="188"/>
        <end position="217"/>
    </location>
</feature>
<feature type="compositionally biased region" description="Low complexity" evidence="2">
    <location>
        <begin position="118"/>
        <end position="128"/>
    </location>
</feature>
<dbReference type="SMART" id="SM00906">
    <property type="entry name" value="Fungal_trans"/>
    <property type="match status" value="1"/>
</dbReference>
<dbReference type="PANTHER" id="PTHR46910:SF40">
    <property type="entry name" value="ZN(II)2CYS6 TRANSCRIPTION FACTOR (EUROFUNG)"/>
    <property type="match status" value="1"/>
</dbReference>
<feature type="compositionally biased region" description="Polar residues" evidence="2">
    <location>
        <begin position="149"/>
        <end position="159"/>
    </location>
</feature>
<feature type="compositionally biased region" description="Low complexity" evidence="2">
    <location>
        <begin position="62"/>
        <end position="72"/>
    </location>
</feature>
<organism evidence="4 5">
    <name type="scientific">Filobasidium floriforme</name>
    <dbReference type="NCBI Taxonomy" id="5210"/>
    <lineage>
        <taxon>Eukaryota</taxon>
        <taxon>Fungi</taxon>
        <taxon>Dikarya</taxon>
        <taxon>Basidiomycota</taxon>
        <taxon>Agaricomycotina</taxon>
        <taxon>Tremellomycetes</taxon>
        <taxon>Filobasidiales</taxon>
        <taxon>Filobasidiaceae</taxon>
        <taxon>Filobasidium</taxon>
    </lineage>
</organism>
<reference evidence="4" key="1">
    <citation type="submission" date="2020-04" db="EMBL/GenBank/DDBJ databases">
        <title>Analysis of mating type loci in Filobasidium floriforme.</title>
        <authorList>
            <person name="Nowrousian M."/>
        </authorList>
    </citation>
    <scope>NUCLEOTIDE SEQUENCE</scope>
    <source>
        <strain evidence="4">CBS 6242</strain>
    </source>
</reference>
<feature type="compositionally biased region" description="Low complexity" evidence="2">
    <location>
        <begin position="25"/>
        <end position="47"/>
    </location>
</feature>
<dbReference type="Proteomes" id="UP000812966">
    <property type="component" value="Unassembled WGS sequence"/>
</dbReference>
<protein>
    <recommendedName>
        <fullName evidence="3">Xylanolytic transcriptional activator regulatory domain-containing protein</fullName>
    </recommendedName>
</protein>
<dbReference type="Pfam" id="PF04082">
    <property type="entry name" value="Fungal_trans"/>
    <property type="match status" value="1"/>
</dbReference>
<evidence type="ECO:0000259" key="3">
    <source>
        <dbReference type="SMART" id="SM00906"/>
    </source>
</evidence>
<keyword evidence="5" id="KW-1185">Reference proteome</keyword>
<accession>A0A8K0JJB2</accession>
<proteinExistence type="predicted"/>
<feature type="region of interest" description="Disordered" evidence="2">
    <location>
        <begin position="242"/>
        <end position="280"/>
    </location>
</feature>
<sequence>MPAGNHPHARPPYPDRSPHGPGGSNNNNNLPYLPYDPNYTDALNGNIPLPPLGGGYQFDVHQQQNQQNQQNQSNIPGHTFNQTSDPNIPFAPHQPHHSPSASISPFSSTHQNQNIQLNPNVSNVNNRPPSHHAPPSMGSGNNQNQNQNPTPGQAGSNYLTGYSAEDNWFMPWICSTPGADGQPPMDTNMNVPVASGSGGGGSGYPLTGPGTGSTHSSSVVLPDIPGRGWSEMGQTLEDEILDPRLGGSRRTGTYQTSRMRSRPNSPPNLGGGAGSGFEHSTGVGGGYAQMVKRGSATTSLGGTVGETPIYQAAQVEDITRWSTALTFLNLYHEHLYPLLPIIHWPTYSQDLVSRRDRHDETFRIFLMSLIAYAILQLPRSVMPDFLTQEELVKLHRRLHHTSRAMQKREYEPLDLLHISTLYLDHIYLGSTGKDNYANVVLAEAMRLAITLGLHDENVAVQQNLDAIEKETRRRVFWVLYGSDRTIAALISCPMLLHDEDIFVSDILQVDDNLITTAGAFQQPPGKTPLLCGFIHVTRIFRLLSQVLRLVRSRAHGQPTPEGHVDTSPDPRELIKSLQNLLDDLPPPLRLNAEIVDPRDVANNYAFDTCKANILVTQVLVRFAIYQYATLRAQGRPDQCLDELTEDVLKRLHQMSSESLAANGESIRHKVLFIASSLLNKYPAQDSAGHEHVADFLQVYNKILTNQTKSQLDETEPE</sequence>
<dbReference type="EMBL" id="JABELV010000087">
    <property type="protein sequence ID" value="KAG7531573.1"/>
    <property type="molecule type" value="Genomic_DNA"/>
</dbReference>
<dbReference type="GO" id="GO:0006351">
    <property type="term" value="P:DNA-templated transcription"/>
    <property type="evidence" value="ECO:0007669"/>
    <property type="project" value="InterPro"/>
</dbReference>
<evidence type="ECO:0000313" key="4">
    <source>
        <dbReference type="EMBL" id="KAG7531573.1"/>
    </source>
</evidence>
<feature type="region of interest" description="Disordered" evidence="2">
    <location>
        <begin position="1"/>
        <end position="159"/>
    </location>
</feature>
<dbReference type="CDD" id="cd12148">
    <property type="entry name" value="fungal_TF_MHR"/>
    <property type="match status" value="1"/>
</dbReference>
<feature type="domain" description="Xylanolytic transcriptional activator regulatory" evidence="3">
    <location>
        <begin position="437"/>
        <end position="512"/>
    </location>
</feature>
<name>A0A8K0JJB2_9TREE</name>
<dbReference type="PANTHER" id="PTHR46910">
    <property type="entry name" value="TRANSCRIPTION FACTOR PDR1"/>
    <property type="match status" value="1"/>
</dbReference>
<evidence type="ECO:0000256" key="2">
    <source>
        <dbReference type="SAM" id="MobiDB-lite"/>
    </source>
</evidence>
<evidence type="ECO:0000313" key="5">
    <source>
        <dbReference type="Proteomes" id="UP000812966"/>
    </source>
</evidence>
<gene>
    <name evidence="4" type="ORF">FFLO_04232</name>
</gene>
<dbReference type="AlphaFoldDB" id="A0A8K0JJB2"/>